<dbReference type="GO" id="GO:0004519">
    <property type="term" value="F:endonuclease activity"/>
    <property type="evidence" value="ECO:0007669"/>
    <property type="project" value="InterPro"/>
</dbReference>
<proteinExistence type="predicted"/>
<protein>
    <submittedName>
        <fullName evidence="2">Phage small terminase subunit</fullName>
    </submittedName>
</protein>
<name>A0A379KDD9_9BURK</name>
<evidence type="ECO:0000256" key="1">
    <source>
        <dbReference type="SAM" id="MobiDB-lite"/>
    </source>
</evidence>
<accession>A0A379KDD9</accession>
<evidence type="ECO:0000313" key="2">
    <source>
        <dbReference type="EMBL" id="SUD65899.1"/>
    </source>
</evidence>
<dbReference type="Proteomes" id="UP000254573">
    <property type="component" value="Unassembled WGS sequence"/>
</dbReference>
<gene>
    <name evidence="2" type="ORF">NCTC13160_04997</name>
</gene>
<dbReference type="EMBL" id="UGSG01000003">
    <property type="protein sequence ID" value="SUD65899.1"/>
    <property type="molecule type" value="Genomic_DNA"/>
</dbReference>
<reference evidence="2 3" key="1">
    <citation type="submission" date="2018-06" db="EMBL/GenBank/DDBJ databases">
        <authorList>
            <consortium name="Pathogen Informatics"/>
            <person name="Doyle S."/>
        </authorList>
    </citation>
    <scope>NUCLEOTIDE SEQUENCE [LARGE SCALE GENOMIC DNA]</scope>
    <source>
        <strain evidence="2 3">NCTC13160</strain>
    </source>
</reference>
<dbReference type="GO" id="GO:0003677">
    <property type="term" value="F:DNA binding"/>
    <property type="evidence" value="ECO:0007669"/>
    <property type="project" value="InterPro"/>
</dbReference>
<evidence type="ECO:0000313" key="3">
    <source>
        <dbReference type="Proteomes" id="UP000254573"/>
    </source>
</evidence>
<feature type="compositionally biased region" description="Low complexity" evidence="1">
    <location>
        <begin position="212"/>
        <end position="227"/>
    </location>
</feature>
<dbReference type="InterPro" id="IPR010270">
    <property type="entry name" value="Phage_P2_GpM"/>
</dbReference>
<sequence>MPSPAQQHFMRVAAARATAAAAGTDEPIVATAYEQQLMQLAQDKRQLSAIQSTEKKAEAKREMLPKYAAWVDGVLSSGHGVQDDVVMNVLVWRIDVGDYAGALPIAAHAIEYGLKMPEPYTRTTACVITEEFADMARKARAVNGDIDLTSLLAVARLTDDQDMPDQVRAKLYKEIGLAQMDRDPRAALARPQARPRAEQERGRHQRHRAPRRPSCATRIRPPTATATVDTERTPRRAAGG</sequence>
<dbReference type="Pfam" id="PF05944">
    <property type="entry name" value="Phage_term_smal"/>
    <property type="match status" value="1"/>
</dbReference>
<organism evidence="2 3">
    <name type="scientific">Pandoraea pnomenusa</name>
    <dbReference type="NCBI Taxonomy" id="93220"/>
    <lineage>
        <taxon>Bacteria</taxon>
        <taxon>Pseudomonadati</taxon>
        <taxon>Pseudomonadota</taxon>
        <taxon>Betaproteobacteria</taxon>
        <taxon>Burkholderiales</taxon>
        <taxon>Burkholderiaceae</taxon>
        <taxon>Pandoraea</taxon>
    </lineage>
</organism>
<feature type="region of interest" description="Disordered" evidence="1">
    <location>
        <begin position="182"/>
        <end position="240"/>
    </location>
</feature>
<dbReference type="AlphaFoldDB" id="A0A379KDD9"/>